<dbReference type="PANTHER" id="PTHR34294:SF1">
    <property type="entry name" value="TRANSCRIPTIONAL REGULATOR LSRR"/>
    <property type="match status" value="1"/>
</dbReference>
<evidence type="ECO:0000313" key="6">
    <source>
        <dbReference type="EMBL" id="KAA9368382.1"/>
    </source>
</evidence>
<comment type="similarity">
    <text evidence="1">Belongs to the SorC transcriptional regulatory family.</text>
</comment>
<name>A0A5N1JW87_9HYPH</name>
<dbReference type="Gene3D" id="1.10.10.60">
    <property type="entry name" value="Homeodomain-like"/>
    <property type="match status" value="1"/>
</dbReference>
<dbReference type="EMBL" id="VYXQ01000008">
    <property type="protein sequence ID" value="KAA9368382.1"/>
    <property type="molecule type" value="Genomic_DNA"/>
</dbReference>
<organism evidence="6 7">
    <name type="scientific">Ochrobactrum quorumnocens</name>
    <dbReference type="NCBI Taxonomy" id="271865"/>
    <lineage>
        <taxon>Bacteria</taxon>
        <taxon>Pseudomonadati</taxon>
        <taxon>Pseudomonadota</taxon>
        <taxon>Alphaproteobacteria</taxon>
        <taxon>Hyphomicrobiales</taxon>
        <taxon>Brucellaceae</taxon>
        <taxon>Brucella/Ochrobactrum group</taxon>
        <taxon>Ochrobactrum</taxon>
    </lineage>
</organism>
<dbReference type="PANTHER" id="PTHR34294">
    <property type="entry name" value="TRANSCRIPTIONAL REGULATOR-RELATED"/>
    <property type="match status" value="1"/>
</dbReference>
<evidence type="ECO:0000259" key="5">
    <source>
        <dbReference type="Pfam" id="PF04198"/>
    </source>
</evidence>
<dbReference type="InterPro" id="IPR037171">
    <property type="entry name" value="NagB/RpiA_transferase-like"/>
</dbReference>
<keyword evidence="4" id="KW-0804">Transcription</keyword>
<evidence type="ECO:0000256" key="4">
    <source>
        <dbReference type="ARBA" id="ARBA00023163"/>
    </source>
</evidence>
<sequence>MAGRNWPLRSSDLKVKTVWLYYVEGMTQEQIAEQLGVSRVKIMRTLASATAEGIVVTRINAATAEQVELERRLEQRWGLASAIVVPTPENSAKLEKALGNAVASYLDQEMQDGMTLAIGGGATLYACVQFLEHRKLNGACVVALVGSLPHSRWINPSIVAARVAEVYQVDSYQITAPVILDEQGLRDVLWRQTELRGLKERAAKADIALLTVGEVSEDATIFRHGIVPSELISPLQACGAVANILCYFVDENGHLVDHEVNQRVMSIELSTVAAIERVVLAAGGSAKVAAMKAALKIVKASVLITDSQTAAALLQD</sequence>
<dbReference type="GO" id="GO:0003677">
    <property type="term" value="F:DNA binding"/>
    <property type="evidence" value="ECO:0007669"/>
    <property type="project" value="UniProtKB-KW"/>
</dbReference>
<proteinExistence type="inferred from homology"/>
<dbReference type="InterPro" id="IPR051054">
    <property type="entry name" value="SorC_transcr_regulators"/>
</dbReference>
<keyword evidence="7" id="KW-1185">Reference proteome</keyword>
<dbReference type="InterPro" id="IPR013324">
    <property type="entry name" value="RNA_pol_sigma_r3/r4-like"/>
</dbReference>
<keyword evidence="2" id="KW-0805">Transcription regulation</keyword>
<keyword evidence="3" id="KW-0238">DNA-binding</keyword>
<dbReference type="Pfam" id="PF04198">
    <property type="entry name" value="Sugar-bind"/>
    <property type="match status" value="1"/>
</dbReference>
<protein>
    <submittedName>
        <fullName evidence="6">Sugar-binding transcriptional regulator</fullName>
    </submittedName>
</protein>
<evidence type="ECO:0000256" key="1">
    <source>
        <dbReference type="ARBA" id="ARBA00010466"/>
    </source>
</evidence>
<evidence type="ECO:0000313" key="7">
    <source>
        <dbReference type="Proteomes" id="UP000327108"/>
    </source>
</evidence>
<accession>A0A5N1JW87</accession>
<comment type="caution">
    <text evidence="6">The sequence shown here is derived from an EMBL/GenBank/DDBJ whole genome shotgun (WGS) entry which is preliminary data.</text>
</comment>
<dbReference type="AlphaFoldDB" id="A0A5N1JW87"/>
<evidence type="ECO:0000256" key="2">
    <source>
        <dbReference type="ARBA" id="ARBA00023015"/>
    </source>
</evidence>
<dbReference type="SUPFAM" id="SSF88659">
    <property type="entry name" value="Sigma3 and sigma4 domains of RNA polymerase sigma factors"/>
    <property type="match status" value="1"/>
</dbReference>
<dbReference type="Gene3D" id="3.40.50.1360">
    <property type="match status" value="1"/>
</dbReference>
<dbReference type="GO" id="GO:0030246">
    <property type="term" value="F:carbohydrate binding"/>
    <property type="evidence" value="ECO:0007669"/>
    <property type="project" value="InterPro"/>
</dbReference>
<dbReference type="Proteomes" id="UP000327108">
    <property type="component" value="Unassembled WGS sequence"/>
</dbReference>
<evidence type="ECO:0000256" key="3">
    <source>
        <dbReference type="ARBA" id="ARBA00023125"/>
    </source>
</evidence>
<reference evidence="6 7" key="1">
    <citation type="submission" date="2019-09" db="EMBL/GenBank/DDBJ databases">
        <title>Biological control of the noxious weed angled onion (Allium triquetrum) thwarted by endophytic bacteria in Victoria, Australia.</title>
        <authorList>
            <person name="Tehranchian P."/>
            <person name="Adair R.J."/>
            <person name="Van T.H."/>
            <person name="Morrison P.D."/>
            <person name="Williams H."/>
            <person name="Lawrie A.C."/>
        </authorList>
    </citation>
    <scope>NUCLEOTIDE SEQUENCE [LARGE SCALE GENOMIC DNA]</scope>
    <source>
        <strain evidence="6 7">RPTAtOch1</strain>
    </source>
</reference>
<gene>
    <name evidence="6" type="ORF">F3W84_10885</name>
</gene>
<dbReference type="InterPro" id="IPR007324">
    <property type="entry name" value="Sugar-bd_dom_put"/>
</dbReference>
<dbReference type="RefSeq" id="WP_151093527.1">
    <property type="nucleotide sequence ID" value="NZ_VYXQ01000008.1"/>
</dbReference>
<dbReference type="SUPFAM" id="SSF100950">
    <property type="entry name" value="NagB/RpiA/CoA transferase-like"/>
    <property type="match status" value="1"/>
</dbReference>
<feature type="domain" description="Sugar-binding" evidence="5">
    <location>
        <begin position="65"/>
        <end position="315"/>
    </location>
</feature>